<dbReference type="Gene3D" id="3.30.2020.40">
    <property type="entry name" value="Uncharacterised protein PF10387, DUF2442"/>
    <property type="match status" value="1"/>
</dbReference>
<protein>
    <recommendedName>
        <fullName evidence="3">DUF2442 domain-containing protein</fullName>
    </recommendedName>
</protein>
<gene>
    <name evidence="1" type="ORF">R70211_07539</name>
</gene>
<proteinExistence type="predicted"/>
<evidence type="ECO:0000313" key="2">
    <source>
        <dbReference type="Proteomes" id="UP000675121"/>
    </source>
</evidence>
<comment type="caution">
    <text evidence="1">The sequence shown here is derived from an EMBL/GenBank/DDBJ whole genome shotgun (WGS) entry which is preliminary data.</text>
</comment>
<evidence type="ECO:0008006" key="3">
    <source>
        <dbReference type="Google" id="ProtNLM"/>
    </source>
</evidence>
<organism evidence="1 2">
    <name type="scientific">Paraburkholderia domus</name>
    <dbReference type="NCBI Taxonomy" id="2793075"/>
    <lineage>
        <taxon>Bacteria</taxon>
        <taxon>Pseudomonadati</taxon>
        <taxon>Pseudomonadota</taxon>
        <taxon>Betaproteobacteria</taxon>
        <taxon>Burkholderiales</taxon>
        <taxon>Burkholderiaceae</taxon>
        <taxon>Paraburkholderia</taxon>
    </lineage>
</organism>
<dbReference type="Proteomes" id="UP000675121">
    <property type="component" value="Unassembled WGS sequence"/>
</dbReference>
<dbReference type="AlphaFoldDB" id="A0A9N8R568"/>
<name>A0A9N8R568_9BURK</name>
<dbReference type="EMBL" id="CAJNAS010000045">
    <property type="protein sequence ID" value="CAE6967897.1"/>
    <property type="molecule type" value="Genomic_DNA"/>
</dbReference>
<reference evidence="1" key="1">
    <citation type="submission" date="2021-02" db="EMBL/GenBank/DDBJ databases">
        <authorList>
            <person name="Vanwijnsberghe S."/>
        </authorList>
    </citation>
    <scope>NUCLEOTIDE SEQUENCE</scope>
    <source>
        <strain evidence="1">R-70211</strain>
    </source>
</reference>
<accession>A0A9N8R568</accession>
<dbReference type="RefSeq" id="WP_201139558.1">
    <property type="nucleotide sequence ID" value="NZ_CAJNAS010000045.1"/>
</dbReference>
<evidence type="ECO:0000313" key="1">
    <source>
        <dbReference type="EMBL" id="CAE6967897.1"/>
    </source>
</evidence>
<keyword evidence="2" id="KW-1185">Reference proteome</keyword>
<sequence length="103" mass="11662">MPDGRGYRRAGRRIEIEDEHAVTIAVPMPMFQEFIFPYERPTEADRRKVEIWGAGTTVFFPRLESTLDAHATLRGIFGSREWMDTHATHAGAAIAGEFEALQV</sequence>